<feature type="transmembrane region" description="Helical" evidence="5">
    <location>
        <begin position="214"/>
        <end position="230"/>
    </location>
</feature>
<feature type="transmembrane region" description="Helical" evidence="5">
    <location>
        <begin position="36"/>
        <end position="56"/>
    </location>
</feature>
<feature type="transmembrane region" description="Helical" evidence="5">
    <location>
        <begin position="163"/>
        <end position="181"/>
    </location>
</feature>
<feature type="transmembrane region" description="Helical" evidence="5">
    <location>
        <begin position="237"/>
        <end position="255"/>
    </location>
</feature>
<keyword evidence="8" id="KW-1185">Reference proteome</keyword>
<dbReference type="PANTHER" id="PTHR37422:SF17">
    <property type="entry name" value="O-ANTIGEN LIGASE"/>
    <property type="match status" value="1"/>
</dbReference>
<dbReference type="GO" id="GO:0016020">
    <property type="term" value="C:membrane"/>
    <property type="evidence" value="ECO:0007669"/>
    <property type="project" value="UniProtKB-SubCell"/>
</dbReference>
<feature type="transmembrane region" description="Helical" evidence="5">
    <location>
        <begin position="193"/>
        <end position="208"/>
    </location>
</feature>
<dbReference type="InterPro" id="IPR007016">
    <property type="entry name" value="O-antigen_ligase-rel_domated"/>
</dbReference>
<accession>A0A2T0BGU2</accession>
<evidence type="ECO:0000256" key="5">
    <source>
        <dbReference type="SAM" id="Phobius"/>
    </source>
</evidence>
<feature type="transmembrane region" description="Helical" evidence="5">
    <location>
        <begin position="91"/>
        <end position="110"/>
    </location>
</feature>
<organism evidence="7 8">
    <name type="scientific">Clostridium vincentii</name>
    <dbReference type="NCBI Taxonomy" id="52704"/>
    <lineage>
        <taxon>Bacteria</taxon>
        <taxon>Bacillati</taxon>
        <taxon>Bacillota</taxon>
        <taxon>Clostridia</taxon>
        <taxon>Eubacteriales</taxon>
        <taxon>Clostridiaceae</taxon>
        <taxon>Clostridium</taxon>
    </lineage>
</organism>
<dbReference type="RefSeq" id="WP_106059284.1">
    <property type="nucleotide sequence ID" value="NZ_PVXQ01000010.1"/>
</dbReference>
<keyword evidence="3 5" id="KW-1133">Transmembrane helix</keyword>
<evidence type="ECO:0000313" key="7">
    <source>
        <dbReference type="EMBL" id="PRR83042.1"/>
    </source>
</evidence>
<feature type="domain" description="O-antigen ligase-related" evidence="6">
    <location>
        <begin position="200"/>
        <end position="330"/>
    </location>
</feature>
<keyword evidence="2 5" id="KW-0812">Transmembrane</keyword>
<evidence type="ECO:0000256" key="1">
    <source>
        <dbReference type="ARBA" id="ARBA00004141"/>
    </source>
</evidence>
<evidence type="ECO:0000259" key="6">
    <source>
        <dbReference type="Pfam" id="PF04932"/>
    </source>
</evidence>
<dbReference type="Pfam" id="PF04932">
    <property type="entry name" value="Wzy_C"/>
    <property type="match status" value="1"/>
</dbReference>
<name>A0A2T0BGU2_9CLOT</name>
<comment type="caution">
    <text evidence="7">The sequence shown here is derived from an EMBL/GenBank/DDBJ whole genome shotgun (WGS) entry which is preliminary data.</text>
</comment>
<dbReference type="EMBL" id="PVXQ01000010">
    <property type="protein sequence ID" value="PRR83042.1"/>
    <property type="molecule type" value="Genomic_DNA"/>
</dbReference>
<dbReference type="OrthoDB" id="1951079at2"/>
<evidence type="ECO:0000256" key="3">
    <source>
        <dbReference type="ARBA" id="ARBA00022989"/>
    </source>
</evidence>
<proteinExistence type="predicted"/>
<feature type="transmembrane region" description="Helical" evidence="5">
    <location>
        <begin position="353"/>
        <end position="371"/>
    </location>
</feature>
<dbReference type="AlphaFoldDB" id="A0A2T0BGU2"/>
<evidence type="ECO:0000313" key="8">
    <source>
        <dbReference type="Proteomes" id="UP000239471"/>
    </source>
</evidence>
<evidence type="ECO:0000256" key="4">
    <source>
        <dbReference type="ARBA" id="ARBA00023136"/>
    </source>
</evidence>
<keyword evidence="7" id="KW-0436">Ligase</keyword>
<comment type="subcellular location">
    <subcellularLocation>
        <location evidence="1">Membrane</location>
        <topology evidence="1">Multi-pass membrane protein</topology>
    </subcellularLocation>
</comment>
<feature type="transmembrane region" description="Helical" evidence="5">
    <location>
        <begin position="122"/>
        <end position="143"/>
    </location>
</feature>
<feature type="transmembrane region" description="Helical" evidence="5">
    <location>
        <begin position="12"/>
        <end position="30"/>
    </location>
</feature>
<feature type="transmembrane region" description="Helical" evidence="5">
    <location>
        <begin position="377"/>
        <end position="398"/>
    </location>
</feature>
<sequence>MLKKLYSVLSNNFYFCLFYLFASLSFVTILNEIPYINLLSKVALVWGLALSVVHIIKIIKRYPTLIELSLYIFLGFTLIINLIFYRSIENLKIWLVTFIILSSVFYINLDKSHDQLEKELKIISNFIAIFTFIFSLASTIMYFANITFTFASGVYGVDQGLYIYKNSLAISASIGLLVSVYMSVKYKYEKTKFFHLLNVMLQIIPLVFSNGISAYLLIITILFVLIFIKFKNKIFRSAMILVPSIFSIAGFALFHEKLYDFLSGRNELWSSAWLSIKENPLFGVGNEALVSKVDSMRPGVVLPGIDSGGLHNMYLQIITVNGVIALILFLIFIYFIFIFLIKKLDRSYGIYKRSGIVLLSLLVGILFINLFESNLIYIVSFISIIFWIYLGYFLSLTFKKNH</sequence>
<feature type="transmembrane region" description="Helical" evidence="5">
    <location>
        <begin position="313"/>
        <end position="341"/>
    </location>
</feature>
<dbReference type="InterPro" id="IPR051533">
    <property type="entry name" value="WaaL-like"/>
</dbReference>
<dbReference type="GO" id="GO:0016874">
    <property type="term" value="F:ligase activity"/>
    <property type="evidence" value="ECO:0007669"/>
    <property type="project" value="UniProtKB-KW"/>
</dbReference>
<keyword evidence="4 5" id="KW-0472">Membrane</keyword>
<feature type="transmembrane region" description="Helical" evidence="5">
    <location>
        <begin position="68"/>
        <end position="85"/>
    </location>
</feature>
<reference evidence="7 8" key="1">
    <citation type="submission" date="2018-03" db="EMBL/GenBank/DDBJ databases">
        <title>Genome sequence of Clostridium vincentii DSM 10228.</title>
        <authorList>
            <person name="Poehlein A."/>
            <person name="Daniel R."/>
        </authorList>
    </citation>
    <scope>NUCLEOTIDE SEQUENCE [LARGE SCALE GENOMIC DNA]</scope>
    <source>
        <strain evidence="7 8">DSM 10228</strain>
    </source>
</reference>
<dbReference type="Proteomes" id="UP000239471">
    <property type="component" value="Unassembled WGS sequence"/>
</dbReference>
<dbReference type="PANTHER" id="PTHR37422">
    <property type="entry name" value="TEICHURONIC ACID BIOSYNTHESIS PROTEIN TUAE"/>
    <property type="match status" value="1"/>
</dbReference>
<protein>
    <submittedName>
        <fullName evidence="7">O-Antigen ligase</fullName>
    </submittedName>
</protein>
<evidence type="ECO:0000256" key="2">
    <source>
        <dbReference type="ARBA" id="ARBA00022692"/>
    </source>
</evidence>
<gene>
    <name evidence="7" type="ORF">CLVI_12910</name>
</gene>